<feature type="compositionally biased region" description="Basic and acidic residues" evidence="1">
    <location>
        <begin position="422"/>
        <end position="434"/>
    </location>
</feature>
<evidence type="ECO:0000313" key="2">
    <source>
        <dbReference type="EMBL" id="KAF5389510.1"/>
    </source>
</evidence>
<dbReference type="EMBL" id="JAACJN010000021">
    <property type="protein sequence ID" value="KAF5389510.1"/>
    <property type="molecule type" value="Genomic_DNA"/>
</dbReference>
<feature type="region of interest" description="Disordered" evidence="1">
    <location>
        <begin position="37"/>
        <end position="128"/>
    </location>
</feature>
<feature type="region of interest" description="Disordered" evidence="1">
    <location>
        <begin position="709"/>
        <end position="734"/>
    </location>
</feature>
<feature type="region of interest" description="Disordered" evidence="1">
    <location>
        <begin position="918"/>
        <end position="937"/>
    </location>
</feature>
<dbReference type="Proteomes" id="UP000518752">
    <property type="component" value="Unassembled WGS sequence"/>
</dbReference>
<feature type="compositionally biased region" description="Polar residues" evidence="1">
    <location>
        <begin position="753"/>
        <end position="766"/>
    </location>
</feature>
<feature type="compositionally biased region" description="Low complexity" evidence="1">
    <location>
        <begin position="235"/>
        <end position="244"/>
    </location>
</feature>
<dbReference type="AlphaFoldDB" id="A0A8H5MCL3"/>
<reference evidence="2 3" key="1">
    <citation type="journal article" date="2020" name="ISME J.">
        <title>Uncovering the hidden diversity of litter-decomposition mechanisms in mushroom-forming fungi.</title>
        <authorList>
            <person name="Floudas D."/>
            <person name="Bentzer J."/>
            <person name="Ahren D."/>
            <person name="Johansson T."/>
            <person name="Persson P."/>
            <person name="Tunlid A."/>
        </authorList>
    </citation>
    <scope>NUCLEOTIDE SEQUENCE [LARGE SCALE GENOMIC DNA]</scope>
    <source>
        <strain evidence="2 3">CBS 406.79</strain>
    </source>
</reference>
<keyword evidence="3" id="KW-1185">Reference proteome</keyword>
<feature type="region of interest" description="Disordered" evidence="1">
    <location>
        <begin position="422"/>
        <end position="451"/>
    </location>
</feature>
<proteinExistence type="predicted"/>
<evidence type="ECO:0000256" key="1">
    <source>
        <dbReference type="SAM" id="MobiDB-lite"/>
    </source>
</evidence>
<feature type="compositionally biased region" description="Acidic residues" evidence="1">
    <location>
        <begin position="925"/>
        <end position="937"/>
    </location>
</feature>
<feature type="region of interest" description="Disordered" evidence="1">
    <location>
        <begin position="572"/>
        <end position="617"/>
    </location>
</feature>
<feature type="region of interest" description="Disordered" evidence="1">
    <location>
        <begin position="199"/>
        <end position="260"/>
    </location>
</feature>
<name>A0A8H5MCL3_9AGAR</name>
<feature type="compositionally biased region" description="Polar residues" evidence="1">
    <location>
        <begin position="38"/>
        <end position="48"/>
    </location>
</feature>
<sequence length="937" mass="101851">MKDHLLGSGSQFSPIFISDDDDEVDVSQLLFDDEERFSSATLVSQQPANKKIMKPSPQRRSAAKSQKPIPEISKKRKRKREPSNASQNVAGPSWLPPASILNKKRARHHDRPDHWDRSEAPIFDESAFEPDHRAFAGSFSGYSPDDFSTMPDESQYDLSAFSSSDWVNSMAQAADPPDPLQNLFPIPLDFLVPPQTWNAQPFISDHPRPQTRSNSSIPPPPKTLPEKPAHISKASSSSNKTTLDSSKRSPATNIIGMPSTKDSLGKRAGFKLSLSTVLEAEPQITFPHSPDPARSVIIDQLPKLCRTFKWLKSWSQKVCGAHPVFLAIDSTFAKALLEFGTADEAERAWGSPRLGKKLGSAQLKGVPREDLIRVWWYRPSLPGAVFSRKELEDGEIEDDEDIVDGRKESKKEKKQRLAKLVKEEMEKDSAESRLRPLGLSSSTSSSTSAIQEQILPTSTIHAQKLSPPTLPTLPPVPAPAPSLSWPLTTAYLSSVLPSQSHPSLSSPAQSEVSKITPPVRTNPHVLFNSSSVNAFTGPLASHRVSQSIVVDSTSDDDIDMDLSSTISISPLATSNSETDLSGELVEEQTVDTPSTQNSDSISSIPTPTSASPVLSSSRADTPLILQSSPRVAKTAPLGPSYVKRSLLARQRELEERIASTKLALQQSRNLAGKVEANGNELPTQLPGRMPSPASFILVSQALSPSSSPIFEKKALPSPPPSVVESQESAPDKQAMEENLRRLVLASQRKKQRSSASAATQPNSGVPGNSAGIDEAVTASPGNHSPVALKAVDSTLDDLAVSFIQESLRAIAPDYSLPTPTAHAAVNSQISSSSAGLVARREQLEFQIAETKRLMGLLSQTMSKPERDSIMVQIRTLSRIQEQTSAPSSTFNTARTSYPSFLVKPIEPLKRLWPESVPSDSVFTVSDDEDNDEDEYSE</sequence>
<evidence type="ECO:0000313" key="3">
    <source>
        <dbReference type="Proteomes" id="UP000518752"/>
    </source>
</evidence>
<feature type="compositionally biased region" description="Basic and acidic residues" evidence="1">
    <location>
        <begin position="110"/>
        <end position="119"/>
    </location>
</feature>
<gene>
    <name evidence="2" type="ORF">D9757_004192</name>
</gene>
<dbReference type="OrthoDB" id="2804702at2759"/>
<protein>
    <submittedName>
        <fullName evidence="2">Uncharacterized protein</fullName>
    </submittedName>
</protein>
<feature type="region of interest" description="Disordered" evidence="1">
    <location>
        <begin position="746"/>
        <end position="778"/>
    </location>
</feature>
<feature type="compositionally biased region" description="Low complexity" evidence="1">
    <location>
        <begin position="598"/>
        <end position="612"/>
    </location>
</feature>
<accession>A0A8H5MCL3</accession>
<organism evidence="2 3">
    <name type="scientific">Collybiopsis confluens</name>
    <dbReference type="NCBI Taxonomy" id="2823264"/>
    <lineage>
        <taxon>Eukaryota</taxon>
        <taxon>Fungi</taxon>
        <taxon>Dikarya</taxon>
        <taxon>Basidiomycota</taxon>
        <taxon>Agaricomycotina</taxon>
        <taxon>Agaricomycetes</taxon>
        <taxon>Agaricomycetidae</taxon>
        <taxon>Agaricales</taxon>
        <taxon>Marasmiineae</taxon>
        <taxon>Omphalotaceae</taxon>
        <taxon>Collybiopsis</taxon>
    </lineage>
</organism>
<comment type="caution">
    <text evidence="2">The sequence shown here is derived from an EMBL/GenBank/DDBJ whole genome shotgun (WGS) entry which is preliminary data.</text>
</comment>